<feature type="compositionally biased region" description="Low complexity" evidence="1">
    <location>
        <begin position="118"/>
        <end position="131"/>
    </location>
</feature>
<sequence>MRIVSRKGSGKSTIGGEENNPPIQEMNSETHHDELLILLHVDAALHPEKALPPLLRLGGEDRLRRRQDGPARLLPLSGVGVVALAHPRVVVVVAVVADVEGRLQHGRGEAGPSPPAVPASSPGAAGATRPAVVVPPPAALLLHPPDEVERARDRLVRPPDVLVGDRARLAREARGLPPDDA</sequence>
<keyword evidence="3" id="KW-1185">Reference proteome</keyword>
<reference evidence="2 3" key="1">
    <citation type="journal article" date="2012" name="Genome Biol.">
        <title>Genome and low-iron response of an oceanic diatom adapted to chronic iron limitation.</title>
        <authorList>
            <person name="Lommer M."/>
            <person name="Specht M."/>
            <person name="Roy A.S."/>
            <person name="Kraemer L."/>
            <person name="Andreson R."/>
            <person name="Gutowska M.A."/>
            <person name="Wolf J."/>
            <person name="Bergner S.V."/>
            <person name="Schilhabel M.B."/>
            <person name="Klostermeier U.C."/>
            <person name="Beiko R.G."/>
            <person name="Rosenstiel P."/>
            <person name="Hippler M."/>
            <person name="Laroche J."/>
        </authorList>
    </citation>
    <scope>NUCLEOTIDE SEQUENCE [LARGE SCALE GENOMIC DNA]</scope>
    <source>
        <strain evidence="2 3">CCMP1005</strain>
    </source>
</reference>
<evidence type="ECO:0000256" key="1">
    <source>
        <dbReference type="SAM" id="MobiDB-lite"/>
    </source>
</evidence>
<comment type="caution">
    <text evidence="2">The sequence shown here is derived from an EMBL/GenBank/DDBJ whole genome shotgun (WGS) entry which is preliminary data.</text>
</comment>
<feature type="region of interest" description="Disordered" evidence="1">
    <location>
        <begin position="105"/>
        <end position="131"/>
    </location>
</feature>
<dbReference type="Proteomes" id="UP000266841">
    <property type="component" value="Unassembled WGS sequence"/>
</dbReference>
<name>K0S5W5_THAOC</name>
<feature type="non-terminal residue" evidence="2">
    <location>
        <position position="181"/>
    </location>
</feature>
<evidence type="ECO:0000313" key="3">
    <source>
        <dbReference type="Proteomes" id="UP000266841"/>
    </source>
</evidence>
<organism evidence="2 3">
    <name type="scientific">Thalassiosira oceanica</name>
    <name type="common">Marine diatom</name>
    <dbReference type="NCBI Taxonomy" id="159749"/>
    <lineage>
        <taxon>Eukaryota</taxon>
        <taxon>Sar</taxon>
        <taxon>Stramenopiles</taxon>
        <taxon>Ochrophyta</taxon>
        <taxon>Bacillariophyta</taxon>
        <taxon>Coscinodiscophyceae</taxon>
        <taxon>Thalassiosirophycidae</taxon>
        <taxon>Thalassiosirales</taxon>
        <taxon>Thalassiosiraceae</taxon>
        <taxon>Thalassiosira</taxon>
    </lineage>
</organism>
<evidence type="ECO:0000313" key="2">
    <source>
        <dbReference type="EMBL" id="EJK56291.1"/>
    </source>
</evidence>
<dbReference type="EMBL" id="AGNL01031935">
    <property type="protein sequence ID" value="EJK56291.1"/>
    <property type="molecule type" value="Genomic_DNA"/>
</dbReference>
<dbReference type="AlphaFoldDB" id="K0S5W5"/>
<accession>K0S5W5</accession>
<protein>
    <submittedName>
        <fullName evidence="2">Uncharacterized protein</fullName>
    </submittedName>
</protein>
<gene>
    <name evidence="2" type="ORF">THAOC_23860</name>
</gene>
<feature type="region of interest" description="Disordered" evidence="1">
    <location>
        <begin position="1"/>
        <end position="26"/>
    </location>
</feature>
<proteinExistence type="predicted"/>